<proteinExistence type="predicted"/>
<accession>A0A4W3IQR2</accession>
<evidence type="ECO:0000313" key="1">
    <source>
        <dbReference type="Ensembl" id="ENSCMIP00000028728.1"/>
    </source>
</evidence>
<reference evidence="2" key="3">
    <citation type="journal article" date="2014" name="Nature">
        <title>Elephant shark genome provides unique insights into gnathostome evolution.</title>
        <authorList>
            <consortium name="International Elephant Shark Genome Sequencing Consortium"/>
            <person name="Venkatesh B."/>
            <person name="Lee A.P."/>
            <person name="Ravi V."/>
            <person name="Maurya A.K."/>
            <person name="Lian M.M."/>
            <person name="Swann J.B."/>
            <person name="Ohta Y."/>
            <person name="Flajnik M.F."/>
            <person name="Sutoh Y."/>
            <person name="Kasahara M."/>
            <person name="Hoon S."/>
            <person name="Gangu V."/>
            <person name="Roy S.W."/>
            <person name="Irimia M."/>
            <person name="Korzh V."/>
            <person name="Kondrychyn I."/>
            <person name="Lim Z.W."/>
            <person name="Tay B.H."/>
            <person name="Tohari S."/>
            <person name="Kong K.W."/>
            <person name="Ho S."/>
            <person name="Lorente-Galdos B."/>
            <person name="Quilez J."/>
            <person name="Marques-Bonet T."/>
            <person name="Raney B.J."/>
            <person name="Ingham P.W."/>
            <person name="Tay A."/>
            <person name="Hillier L.W."/>
            <person name="Minx P."/>
            <person name="Boehm T."/>
            <person name="Wilson R.K."/>
            <person name="Brenner S."/>
            <person name="Warren W.C."/>
        </authorList>
    </citation>
    <scope>NUCLEOTIDE SEQUENCE [LARGE SCALE GENOMIC DNA]</scope>
</reference>
<reference evidence="2" key="2">
    <citation type="journal article" date="2007" name="PLoS Biol.">
        <title>Survey sequencing and comparative analysis of the elephant shark (Callorhinchus milii) genome.</title>
        <authorList>
            <person name="Venkatesh B."/>
            <person name="Kirkness E.F."/>
            <person name="Loh Y.H."/>
            <person name="Halpern A.L."/>
            <person name="Lee A.P."/>
            <person name="Johnson J."/>
            <person name="Dandona N."/>
            <person name="Viswanathan L.D."/>
            <person name="Tay A."/>
            <person name="Venter J.C."/>
            <person name="Strausberg R.L."/>
            <person name="Brenner S."/>
        </authorList>
    </citation>
    <scope>NUCLEOTIDE SEQUENCE [LARGE SCALE GENOMIC DNA]</scope>
</reference>
<evidence type="ECO:0000313" key="2">
    <source>
        <dbReference type="Proteomes" id="UP000314986"/>
    </source>
</evidence>
<name>A0A4W3IQR2_CALMI</name>
<reference evidence="1" key="5">
    <citation type="submission" date="2025-09" db="UniProtKB">
        <authorList>
            <consortium name="Ensembl"/>
        </authorList>
    </citation>
    <scope>IDENTIFICATION</scope>
</reference>
<dbReference type="AlphaFoldDB" id="A0A4W3IQR2"/>
<protein>
    <submittedName>
        <fullName evidence="1">Uncharacterized protein</fullName>
    </submittedName>
</protein>
<organism evidence="1 2">
    <name type="scientific">Callorhinchus milii</name>
    <name type="common">Ghost shark</name>
    <dbReference type="NCBI Taxonomy" id="7868"/>
    <lineage>
        <taxon>Eukaryota</taxon>
        <taxon>Metazoa</taxon>
        <taxon>Chordata</taxon>
        <taxon>Craniata</taxon>
        <taxon>Vertebrata</taxon>
        <taxon>Chondrichthyes</taxon>
        <taxon>Holocephali</taxon>
        <taxon>Chimaeriformes</taxon>
        <taxon>Callorhinchidae</taxon>
        <taxon>Callorhinchus</taxon>
    </lineage>
</organism>
<dbReference type="InParanoid" id="A0A4W3IQR2"/>
<reference evidence="2" key="1">
    <citation type="journal article" date="2006" name="Science">
        <title>Ancient noncoding elements conserved in the human genome.</title>
        <authorList>
            <person name="Venkatesh B."/>
            <person name="Kirkness E.F."/>
            <person name="Loh Y.H."/>
            <person name="Halpern A.L."/>
            <person name="Lee A.P."/>
            <person name="Johnson J."/>
            <person name="Dandona N."/>
            <person name="Viswanathan L.D."/>
            <person name="Tay A."/>
            <person name="Venter J.C."/>
            <person name="Strausberg R.L."/>
            <person name="Brenner S."/>
        </authorList>
    </citation>
    <scope>NUCLEOTIDE SEQUENCE [LARGE SCALE GENOMIC DNA]</scope>
</reference>
<sequence>MFLSPQELWVFKLSNGLVITSPEYYSSASKIGSLVHVASRYQAVYNLGTTHNFCWKQTNQKCELPHSGEKNHEYAKDCARLSCHCNGISD</sequence>
<keyword evidence="2" id="KW-1185">Reference proteome</keyword>
<reference evidence="1" key="4">
    <citation type="submission" date="2025-08" db="UniProtKB">
        <authorList>
            <consortium name="Ensembl"/>
        </authorList>
    </citation>
    <scope>IDENTIFICATION</scope>
</reference>
<dbReference type="STRING" id="7868.ENSCMIP00000028728"/>
<dbReference type="Proteomes" id="UP000314986">
    <property type="component" value="Unassembled WGS sequence"/>
</dbReference>
<dbReference type="Ensembl" id="ENSCMIT00000029184.1">
    <property type="protein sequence ID" value="ENSCMIP00000028728.1"/>
    <property type="gene ID" value="ENSCMIG00000012460.1"/>
</dbReference>